<gene>
    <name evidence="3" type="primary">CL026</name>
    <name evidence="2" type="ORF">CCAP1982_LOCUS22607</name>
</gene>
<dbReference type="PANTHER" id="PTHR12496">
    <property type="entry name" value="CGI-41 METHYLTRANSFERASE"/>
    <property type="match status" value="1"/>
</dbReference>
<dbReference type="EMBL" id="CAJHJT010000056">
    <property type="protein sequence ID" value="CAD7014616.1"/>
    <property type="molecule type" value="Genomic_DNA"/>
</dbReference>
<dbReference type="InterPro" id="IPR025714">
    <property type="entry name" value="Methyltranfer_dom"/>
</dbReference>
<feature type="domain" description="Methyltransferase" evidence="1">
    <location>
        <begin position="120"/>
        <end position="267"/>
    </location>
</feature>
<dbReference type="GeneID" id="101452200"/>
<dbReference type="Pfam" id="PF13679">
    <property type="entry name" value="Methyltransf_32"/>
    <property type="match status" value="1"/>
</dbReference>
<accession>W8C1N3</accession>
<dbReference type="KEGG" id="ccat:101452200"/>
<dbReference type="SUPFAM" id="SSF53335">
    <property type="entry name" value="S-adenosyl-L-methionine-dependent methyltransferases"/>
    <property type="match status" value="1"/>
</dbReference>
<dbReference type="EMBL" id="GAMC01006924">
    <property type="protein sequence ID" value="JAB99631.1"/>
    <property type="molecule type" value="mRNA"/>
</dbReference>
<protein>
    <submittedName>
        <fullName evidence="2">(Mediterranean fruit fly) hypothetical protein</fullName>
    </submittedName>
    <submittedName>
        <fullName evidence="3">Methyltransferase-like protein 25</fullName>
    </submittedName>
</protein>
<evidence type="ECO:0000259" key="1">
    <source>
        <dbReference type="Pfam" id="PF13679"/>
    </source>
</evidence>
<evidence type="ECO:0000313" key="3">
    <source>
        <dbReference type="EMBL" id="JAB99631.1"/>
    </source>
</evidence>
<evidence type="ECO:0000313" key="4">
    <source>
        <dbReference type="Proteomes" id="UP000606786"/>
    </source>
</evidence>
<dbReference type="PANTHER" id="PTHR12496:SF0">
    <property type="entry name" value="METHYLTRANSFERASE DOMAIN-CONTAINING PROTEIN"/>
    <property type="match status" value="1"/>
</dbReference>
<keyword evidence="3" id="KW-0489">Methyltransferase</keyword>
<organism evidence="3">
    <name type="scientific">Ceratitis capitata</name>
    <name type="common">Mediterranean fruit fly</name>
    <name type="synonym">Tephritis capitata</name>
    <dbReference type="NCBI Taxonomy" id="7213"/>
    <lineage>
        <taxon>Eukaryota</taxon>
        <taxon>Metazoa</taxon>
        <taxon>Ecdysozoa</taxon>
        <taxon>Arthropoda</taxon>
        <taxon>Hexapoda</taxon>
        <taxon>Insecta</taxon>
        <taxon>Pterygota</taxon>
        <taxon>Neoptera</taxon>
        <taxon>Endopterygota</taxon>
        <taxon>Diptera</taxon>
        <taxon>Brachycera</taxon>
        <taxon>Muscomorpha</taxon>
        <taxon>Tephritoidea</taxon>
        <taxon>Tephritidae</taxon>
        <taxon>Ceratitis</taxon>
        <taxon>Ceratitis</taxon>
    </lineage>
</organism>
<keyword evidence="3" id="KW-0808">Transferase</keyword>
<dbReference type="InterPro" id="IPR052220">
    <property type="entry name" value="METTL25"/>
</dbReference>
<sequence>MALPMEFSSPHDYFKASVTFLRNHSWIYSNANTRFIRAGVLEQFPPDYVNYFLKLENHSLNTFPFLNESEGFSKGIEPSHLQSFRSTIFRLIPDEFHHKQSDEESIDVLPKCRFRKMSIKKKHEIMKLMEIIQFICSDTSLLLDFGAGLGYLSEALCGVNKNWRILGLEADAYRVEAARKRLGKLEPEVSKRVVYVEQFIGMDDGAAIRHHITCNELKDETDPTPNWAIVGLHACADLTVASINLFFELAEVKRLVIMPCCYHKLQQRVDGSFLHFPLSAALKAVVSETESDIDSYFNRPFLRLACQETSARWRSLSEEDHIAHGEHMFWRAVADAIINDETEEIAITKNQQLGKTNNEIKNFSVFRKKYKLRPKSADLNYSPDDYWNEEHEAKFNDILQRYADVGPQLAEALTCLQTTMQKLCENIVLYDRVCYMNEYAEAHPHIKLKVRCQKILNEKLSPRCFVLIAEKLYNS</sequence>
<name>W8C1N3_CERCA</name>
<dbReference type="PROSITE" id="PS01131">
    <property type="entry name" value="RRNA_A_DIMETH"/>
    <property type="match status" value="1"/>
</dbReference>
<dbReference type="GO" id="GO:0000179">
    <property type="term" value="F:rRNA (adenine-N6,N6-)-dimethyltransferase activity"/>
    <property type="evidence" value="ECO:0007669"/>
    <property type="project" value="InterPro"/>
</dbReference>
<keyword evidence="4" id="KW-1185">Reference proteome</keyword>
<reference evidence="3" key="1">
    <citation type="submission" date="2013-07" db="EMBL/GenBank/DDBJ databases">
        <authorList>
            <person name="Geib S."/>
        </authorList>
    </citation>
    <scope>NUCLEOTIDE SEQUENCE</scope>
</reference>
<dbReference type="OrthoDB" id="10258156at2759"/>
<reference evidence="2" key="3">
    <citation type="submission" date="2020-11" db="EMBL/GenBank/DDBJ databases">
        <authorList>
            <person name="Whitehead M."/>
        </authorList>
    </citation>
    <scope>NUCLEOTIDE SEQUENCE</scope>
    <source>
        <strain evidence="2">EGII</strain>
    </source>
</reference>
<dbReference type="AlphaFoldDB" id="W8C1N3"/>
<dbReference type="InterPro" id="IPR020596">
    <property type="entry name" value="rRNA_Ade_Mease_Trfase_CS"/>
</dbReference>
<proteinExistence type="evidence at transcript level"/>
<dbReference type="Gene3D" id="3.40.50.150">
    <property type="entry name" value="Vaccinia Virus protein VP39"/>
    <property type="match status" value="1"/>
</dbReference>
<dbReference type="Proteomes" id="UP000606786">
    <property type="component" value="Unassembled WGS sequence"/>
</dbReference>
<evidence type="ECO:0000313" key="2">
    <source>
        <dbReference type="EMBL" id="CAD7014616.1"/>
    </source>
</evidence>
<reference evidence="3" key="2">
    <citation type="journal article" date="2014" name="BMC Genomics">
        <title>A genomic perspective to assessing quality of mass-reared SIT flies used in Mediterranean fruit fly (Ceratitis capitata) eradication in California.</title>
        <authorList>
            <person name="Calla B."/>
            <person name="Hall B."/>
            <person name="Hou S."/>
            <person name="Geib S.M."/>
        </authorList>
    </citation>
    <scope>NUCLEOTIDE SEQUENCE</scope>
</reference>
<dbReference type="InterPro" id="IPR029063">
    <property type="entry name" value="SAM-dependent_MTases_sf"/>
</dbReference>